<dbReference type="InterPro" id="IPR006849">
    <property type="entry name" value="Elp1"/>
</dbReference>
<dbReference type="UniPathway" id="UPA00988"/>
<dbReference type="AlphaFoldDB" id="A0A3N7GYB5"/>
<dbReference type="InParanoid" id="A0A3N7GYB5"/>
<dbReference type="EMBL" id="CM009297">
    <property type="protein sequence ID" value="RQO94214.2"/>
    <property type="molecule type" value="Genomic_DNA"/>
</dbReference>
<keyword evidence="2" id="KW-1185">Reference proteome</keyword>
<dbReference type="PANTHER" id="PTHR12747">
    <property type="entry name" value="ELONGATOR COMPLEX PROTEIN 1"/>
    <property type="match status" value="1"/>
</dbReference>
<dbReference type="Pfam" id="PF23925">
    <property type="entry name" value="A-sol_ELP1"/>
    <property type="match status" value="1"/>
</dbReference>
<dbReference type="STRING" id="3694.A0A3N7GYB5"/>
<dbReference type="GO" id="GO:0002098">
    <property type="term" value="P:tRNA wobble uridine modification"/>
    <property type="evidence" value="ECO:0007669"/>
    <property type="project" value="InterPro"/>
</dbReference>
<dbReference type="Gene3D" id="1.25.40.470">
    <property type="match status" value="1"/>
</dbReference>
<dbReference type="InterPro" id="IPR056166">
    <property type="entry name" value="TPR_ELP1"/>
</dbReference>
<dbReference type="PANTHER" id="PTHR12747:SF0">
    <property type="entry name" value="ELONGATOR COMPLEX PROTEIN 1"/>
    <property type="match status" value="1"/>
</dbReference>
<sequence length="173" mass="19097">MMMLRFGVLWECTCAVAKAVMFFHDDDKKKAAGHYVVTCPIIEVIFSEVGDLLRCSLHYDMSGRSKGTAEVVFALQTDALAAIKRYNNVQLDGKPLKIELVGDNVITPVPVLVTTTTNLAKPKMSLEVFKKELVRGKGHGSGQELARGHSQGDTMSRSLLQKHLILTWTDIPP</sequence>
<dbReference type="Pfam" id="PF23936">
    <property type="entry name" value="HB_ELP1"/>
    <property type="match status" value="1"/>
</dbReference>
<organism evidence="1 2">
    <name type="scientific">Populus trichocarpa</name>
    <name type="common">Western balsam poplar</name>
    <name type="synonym">Populus balsamifera subsp. trichocarpa</name>
    <dbReference type="NCBI Taxonomy" id="3694"/>
    <lineage>
        <taxon>Eukaryota</taxon>
        <taxon>Viridiplantae</taxon>
        <taxon>Streptophyta</taxon>
        <taxon>Embryophyta</taxon>
        <taxon>Tracheophyta</taxon>
        <taxon>Spermatophyta</taxon>
        <taxon>Magnoliopsida</taxon>
        <taxon>eudicotyledons</taxon>
        <taxon>Gunneridae</taxon>
        <taxon>Pentapetalae</taxon>
        <taxon>rosids</taxon>
        <taxon>fabids</taxon>
        <taxon>Malpighiales</taxon>
        <taxon>Salicaceae</taxon>
        <taxon>Saliceae</taxon>
        <taxon>Populus</taxon>
    </lineage>
</organism>
<gene>
    <name evidence="1" type="ORF">POPTR_008G052601v4</name>
</gene>
<dbReference type="Proteomes" id="UP000006729">
    <property type="component" value="Chromosome 8"/>
</dbReference>
<reference evidence="1 2" key="1">
    <citation type="journal article" date="2006" name="Science">
        <title>The genome of black cottonwood, Populus trichocarpa (Torr. &amp; Gray).</title>
        <authorList>
            <person name="Tuskan G.A."/>
            <person name="Difazio S."/>
            <person name="Jansson S."/>
            <person name="Bohlmann J."/>
            <person name="Grigoriev I."/>
            <person name="Hellsten U."/>
            <person name="Putnam N."/>
            <person name="Ralph S."/>
            <person name="Rombauts S."/>
            <person name="Salamov A."/>
            <person name="Schein J."/>
            <person name="Sterck L."/>
            <person name="Aerts A."/>
            <person name="Bhalerao R.R."/>
            <person name="Bhalerao R.P."/>
            <person name="Blaudez D."/>
            <person name="Boerjan W."/>
            <person name="Brun A."/>
            <person name="Brunner A."/>
            <person name="Busov V."/>
            <person name="Campbell M."/>
            <person name="Carlson J."/>
            <person name="Chalot M."/>
            <person name="Chapman J."/>
            <person name="Chen G.L."/>
            <person name="Cooper D."/>
            <person name="Coutinho P.M."/>
            <person name="Couturier J."/>
            <person name="Covert S."/>
            <person name="Cronk Q."/>
            <person name="Cunningham R."/>
            <person name="Davis J."/>
            <person name="Degroeve S."/>
            <person name="Dejardin A."/>
            <person name="Depamphilis C."/>
            <person name="Detter J."/>
            <person name="Dirks B."/>
            <person name="Dubchak I."/>
            <person name="Duplessis S."/>
            <person name="Ehlting J."/>
            <person name="Ellis B."/>
            <person name="Gendler K."/>
            <person name="Goodstein D."/>
            <person name="Gribskov M."/>
            <person name="Grimwood J."/>
            <person name="Groover A."/>
            <person name="Gunter L."/>
            <person name="Hamberger B."/>
            <person name="Heinze B."/>
            <person name="Helariutta Y."/>
            <person name="Henrissat B."/>
            <person name="Holligan D."/>
            <person name="Holt R."/>
            <person name="Huang W."/>
            <person name="Islam-Faridi N."/>
            <person name="Jones S."/>
            <person name="Jones-Rhoades M."/>
            <person name="Jorgensen R."/>
            <person name="Joshi C."/>
            <person name="Kangasjarvi J."/>
            <person name="Karlsson J."/>
            <person name="Kelleher C."/>
            <person name="Kirkpatrick R."/>
            <person name="Kirst M."/>
            <person name="Kohler A."/>
            <person name="Kalluri U."/>
            <person name="Larimer F."/>
            <person name="Leebens-Mack J."/>
            <person name="Leple J.C."/>
            <person name="Locascio P."/>
            <person name="Lou Y."/>
            <person name="Lucas S."/>
            <person name="Martin F."/>
            <person name="Montanini B."/>
            <person name="Napoli C."/>
            <person name="Nelson D.R."/>
            <person name="Nelson C."/>
            <person name="Nieminen K."/>
            <person name="Nilsson O."/>
            <person name="Pereda V."/>
            <person name="Peter G."/>
            <person name="Philippe R."/>
            <person name="Pilate G."/>
            <person name="Poliakov A."/>
            <person name="Razumovskaya J."/>
            <person name="Richardson P."/>
            <person name="Rinaldi C."/>
            <person name="Ritland K."/>
            <person name="Rouze P."/>
            <person name="Ryaboy D."/>
            <person name="Schmutz J."/>
            <person name="Schrader J."/>
            <person name="Segerman B."/>
            <person name="Shin H."/>
            <person name="Siddiqui A."/>
            <person name="Sterky F."/>
            <person name="Terry A."/>
            <person name="Tsai C.J."/>
            <person name="Uberbacher E."/>
            <person name="Unneberg P."/>
            <person name="Vahala J."/>
            <person name="Wall K."/>
            <person name="Wessler S."/>
            <person name="Yang G."/>
            <person name="Yin T."/>
            <person name="Douglas C."/>
            <person name="Marra M."/>
            <person name="Sandberg G."/>
            <person name="Van de Peer Y."/>
            <person name="Rokhsar D."/>
        </authorList>
    </citation>
    <scope>NUCLEOTIDE SEQUENCE [LARGE SCALE GENOMIC DNA]</scope>
    <source>
        <strain evidence="2">cv. Nisqually</strain>
    </source>
</reference>
<dbReference type="GO" id="GO:0033588">
    <property type="term" value="C:elongator holoenzyme complex"/>
    <property type="evidence" value="ECO:0007669"/>
    <property type="project" value="InterPro"/>
</dbReference>
<comment type="caution">
    <text evidence="1">The sequence shown here is derived from an EMBL/GenBank/DDBJ whole genome shotgun (WGS) entry which is preliminary data.</text>
</comment>
<dbReference type="InterPro" id="IPR056169">
    <property type="entry name" value="HB_ELP1"/>
</dbReference>
<evidence type="ECO:0000313" key="1">
    <source>
        <dbReference type="EMBL" id="RQO94214.2"/>
    </source>
</evidence>
<dbReference type="InterPro" id="IPR056167">
    <property type="entry name" value="A-sol_ELP1"/>
</dbReference>
<accession>A0A3N7GYB5</accession>
<name>A0A3N7GYB5_POPTR</name>
<protein>
    <submittedName>
        <fullName evidence="1">Uncharacterized protein</fullName>
    </submittedName>
</protein>
<dbReference type="Pfam" id="PF23878">
    <property type="entry name" value="TPR_ELP1"/>
    <property type="match status" value="1"/>
</dbReference>
<evidence type="ECO:0000313" key="2">
    <source>
        <dbReference type="Proteomes" id="UP000006729"/>
    </source>
</evidence>
<proteinExistence type="predicted"/>